<dbReference type="GO" id="GO:0048211">
    <property type="term" value="P:Golgi vesicle docking"/>
    <property type="evidence" value="ECO:0007669"/>
    <property type="project" value="TreeGrafter"/>
</dbReference>
<gene>
    <name evidence="6" type="primary">Uso1</name>
    <name evidence="6" type="ORF">Tcan_09341</name>
</gene>
<feature type="coiled-coil region" evidence="4">
    <location>
        <begin position="690"/>
        <end position="739"/>
    </location>
</feature>
<organism evidence="6 7">
    <name type="scientific">Toxocara canis</name>
    <name type="common">Canine roundworm</name>
    <dbReference type="NCBI Taxonomy" id="6265"/>
    <lineage>
        <taxon>Eukaryota</taxon>
        <taxon>Metazoa</taxon>
        <taxon>Ecdysozoa</taxon>
        <taxon>Nematoda</taxon>
        <taxon>Chromadorea</taxon>
        <taxon>Rhabditida</taxon>
        <taxon>Spirurina</taxon>
        <taxon>Ascaridomorpha</taxon>
        <taxon>Ascaridoidea</taxon>
        <taxon>Toxocaridae</taxon>
        <taxon>Toxocara</taxon>
    </lineage>
</organism>
<dbReference type="Pfam" id="PF04869">
    <property type="entry name" value="Uso1_p115_head"/>
    <property type="match status" value="1"/>
</dbReference>
<keyword evidence="2" id="KW-0333">Golgi apparatus</keyword>
<proteinExistence type="predicted"/>
<dbReference type="OrthoDB" id="198977at2759"/>
<dbReference type="GO" id="GO:0006886">
    <property type="term" value="P:intracellular protein transport"/>
    <property type="evidence" value="ECO:0007669"/>
    <property type="project" value="InterPro"/>
</dbReference>
<evidence type="ECO:0000313" key="7">
    <source>
        <dbReference type="Proteomes" id="UP000031036"/>
    </source>
</evidence>
<dbReference type="Pfam" id="PF18770">
    <property type="entry name" value="Arm_vescicular"/>
    <property type="match status" value="1"/>
</dbReference>
<dbReference type="GO" id="GO:0048280">
    <property type="term" value="P:vesicle fusion with Golgi apparatus"/>
    <property type="evidence" value="ECO:0007669"/>
    <property type="project" value="InterPro"/>
</dbReference>
<evidence type="ECO:0000256" key="1">
    <source>
        <dbReference type="ARBA" id="ARBA00004555"/>
    </source>
</evidence>
<comment type="caution">
    <text evidence="6">The sequence shown here is derived from an EMBL/GenBank/DDBJ whole genome shotgun (WGS) entry which is preliminary data.</text>
</comment>
<dbReference type="EMBL" id="JPKZ01002781">
    <property type="protein sequence ID" value="KHN75124.1"/>
    <property type="molecule type" value="Genomic_DNA"/>
</dbReference>
<dbReference type="GO" id="GO:0012507">
    <property type="term" value="C:ER to Golgi transport vesicle membrane"/>
    <property type="evidence" value="ECO:0007669"/>
    <property type="project" value="TreeGrafter"/>
</dbReference>
<dbReference type="PANTHER" id="PTHR10013">
    <property type="entry name" value="GENERAL VESICULAR TRANSPORT FACTOR P115"/>
    <property type="match status" value="1"/>
</dbReference>
<sequence length="914" mass="102129">MIREDLAVSISLKNYSKAFSAGVDCPMAYFRSLFGGQSDDAKDGDNAAEVVEKLVERVETSTAYEDRRDALKALRSLAKKARLPVATIGMAAYVEILEKERTNPEIIAVTLEILIAAVCDDEEAAEGADELGERLAEVIVRKKGFISSIMSLVECYEFNVRRALVQLLTALLRHRASEVQNAIMSEPMGVSRLVDILHETREVVRNSAVLMLSELSRANSQIQQLLAYENAFQLLFDIIDVEPVDSIVIEDCLFVILNLLRKNSSNQQLFREASLIQRLAMMLHSFLFGREGEEEAESESEWPRQKIANVIFLLQVLRSLVSPRENAVTNTNAAQKTINQSGMLGELCSVLLSELGVPVEVLTETIIAVAEVIRGNYPNQEYFAARHLLTNVGNRPSLLVLLISMTTEKQPFKLRCAVFYCFLSYLYDNEFGKTKVIDTLLPSGVTSDSQITTGQCICSAIMSSESVQVWMGCMCLMHCIFDADHLKEQLLRVQLTTDSAQAPSSLLCHIATLLVSLGNRKPQIRCALLMVLAVWLHNCPLAVTQFVQIDESIQYLTTHIDECGAEGTEDENQVTKGLMALVLAICLLYGEQNSDSKNSLSVIVERRVGNEKILELLEGVSRSEHYVRAAQKPQPLSKNAQEMLLDFQFTKLFKILEGQIGKHLRPVGDTSSSHINGSSENVVASFKELIKRQDETIAILNQQLKKLTADLAASKANERNEAEREVAELRKKLAEQCQLENERKQAEQPYIEHFKSIAAQWQAEAQRYQQWAQQWQQYQISQLPNAEEVVVQQLNSQVRQLEEQLTYGWQSFEAQGASLAETSAQLVEVNTKIRELETQLAAAISNSAAITASRSSNQAELQSKGNDDEELASLKKEQEDLLVLLADQDAKLSQYRQRLIELGQTVTDDEDEGA</sequence>
<dbReference type="OMA" id="GQETFCN"/>
<evidence type="ECO:0000256" key="2">
    <source>
        <dbReference type="ARBA" id="ARBA00023034"/>
    </source>
</evidence>
<comment type="subcellular location">
    <subcellularLocation>
        <location evidence="1">Golgi apparatus</location>
    </subcellularLocation>
</comment>
<dbReference type="GO" id="GO:0005795">
    <property type="term" value="C:Golgi stack"/>
    <property type="evidence" value="ECO:0007669"/>
    <property type="project" value="TreeGrafter"/>
</dbReference>
<dbReference type="Gene3D" id="1.25.10.10">
    <property type="entry name" value="Leucine-rich Repeat Variant"/>
    <property type="match status" value="1"/>
</dbReference>
<keyword evidence="7" id="KW-1185">Reference proteome</keyword>
<name>A0A0B2V0W6_TOXCA</name>
<feature type="coiled-coil region" evidence="4">
    <location>
        <begin position="819"/>
        <end position="846"/>
    </location>
</feature>
<feature type="domain" description="Vesicle tethering protein Uso1/P115-like head" evidence="5">
    <location>
        <begin position="376"/>
        <end position="662"/>
    </location>
</feature>
<dbReference type="PANTHER" id="PTHR10013:SF0">
    <property type="entry name" value="GENERAL VESICULAR TRANSPORT FACTOR P115"/>
    <property type="match status" value="1"/>
</dbReference>
<dbReference type="InterPro" id="IPR011989">
    <property type="entry name" value="ARM-like"/>
</dbReference>
<reference evidence="6 7" key="1">
    <citation type="submission" date="2014-11" db="EMBL/GenBank/DDBJ databases">
        <title>Genetic blueprint of the zoonotic pathogen Toxocara canis.</title>
        <authorList>
            <person name="Zhu X.-Q."/>
            <person name="Korhonen P.K."/>
            <person name="Cai H."/>
            <person name="Young N.D."/>
            <person name="Nejsum P."/>
            <person name="von Samson-Himmelstjerna G."/>
            <person name="Boag P.R."/>
            <person name="Tan P."/>
            <person name="Li Q."/>
            <person name="Min J."/>
            <person name="Yang Y."/>
            <person name="Wang X."/>
            <person name="Fang X."/>
            <person name="Hall R.S."/>
            <person name="Hofmann A."/>
            <person name="Sternberg P.W."/>
            <person name="Jex A.R."/>
            <person name="Gasser R.B."/>
        </authorList>
    </citation>
    <scope>NUCLEOTIDE SEQUENCE [LARGE SCALE GENOMIC DNA]</scope>
    <source>
        <strain evidence="6">PN_DK_2014</strain>
    </source>
</reference>
<dbReference type="Proteomes" id="UP000031036">
    <property type="component" value="Unassembled WGS sequence"/>
</dbReference>
<dbReference type="InterPro" id="IPR024095">
    <property type="entry name" value="Vesicle_P115"/>
</dbReference>
<dbReference type="SUPFAM" id="SSF48371">
    <property type="entry name" value="ARM repeat"/>
    <property type="match status" value="2"/>
</dbReference>
<evidence type="ECO:0000313" key="6">
    <source>
        <dbReference type="EMBL" id="KHN75124.1"/>
    </source>
</evidence>
<dbReference type="GO" id="GO:0045056">
    <property type="term" value="P:transcytosis"/>
    <property type="evidence" value="ECO:0007669"/>
    <property type="project" value="TreeGrafter"/>
</dbReference>
<dbReference type="InterPro" id="IPR016024">
    <property type="entry name" value="ARM-type_fold"/>
</dbReference>
<evidence type="ECO:0000256" key="4">
    <source>
        <dbReference type="SAM" id="Coils"/>
    </source>
</evidence>
<evidence type="ECO:0000259" key="5">
    <source>
        <dbReference type="Pfam" id="PF04869"/>
    </source>
</evidence>
<dbReference type="GO" id="GO:0006888">
    <property type="term" value="P:endoplasmic reticulum to Golgi vesicle-mediated transport"/>
    <property type="evidence" value="ECO:0007669"/>
    <property type="project" value="TreeGrafter"/>
</dbReference>
<dbReference type="InterPro" id="IPR041209">
    <property type="entry name" value="P115_Arm_rpt"/>
</dbReference>
<evidence type="ECO:0000256" key="3">
    <source>
        <dbReference type="ARBA" id="ARBA00023054"/>
    </source>
</evidence>
<dbReference type="GO" id="GO:0000139">
    <property type="term" value="C:Golgi membrane"/>
    <property type="evidence" value="ECO:0007669"/>
    <property type="project" value="InterPro"/>
</dbReference>
<protein>
    <submittedName>
        <fullName evidence="6">General vesicular transport factor</fullName>
    </submittedName>
</protein>
<dbReference type="GO" id="GO:0005783">
    <property type="term" value="C:endoplasmic reticulum"/>
    <property type="evidence" value="ECO:0007669"/>
    <property type="project" value="TreeGrafter"/>
</dbReference>
<accession>A0A0B2V0W6</accession>
<dbReference type="AlphaFoldDB" id="A0A0B2V0W6"/>
<keyword evidence="3 4" id="KW-0175">Coiled coil</keyword>
<dbReference type="STRING" id="6265.A0A0B2V0W6"/>
<dbReference type="InterPro" id="IPR006953">
    <property type="entry name" value="Vesicle_Uso1_P115_head"/>
</dbReference>